<keyword evidence="2" id="KW-1185">Reference proteome</keyword>
<dbReference type="RefSeq" id="WP_273910109.1">
    <property type="nucleotide sequence ID" value="NZ_JAMDGX010000022.1"/>
</dbReference>
<reference evidence="1 2" key="1">
    <citation type="submission" date="2022-05" db="EMBL/GenBank/DDBJ databases">
        <title>Novel Pseudomonas spp. Isolated from a Rainbow Trout Aquaculture Facility.</title>
        <authorList>
            <person name="Testerman T."/>
            <person name="Graf J."/>
        </authorList>
    </citation>
    <scope>NUCLEOTIDE SEQUENCE [LARGE SCALE GENOMIC DNA]</scope>
    <source>
        <strain evidence="1 2">ID681</strain>
    </source>
</reference>
<comment type="caution">
    <text evidence="1">The sequence shown here is derived from an EMBL/GenBank/DDBJ whole genome shotgun (WGS) entry which is preliminary data.</text>
</comment>
<organism evidence="1 2">
    <name type="scientific">Pseudomonas fontis</name>
    <dbReference type="NCBI Taxonomy" id="2942633"/>
    <lineage>
        <taxon>Bacteria</taxon>
        <taxon>Pseudomonadati</taxon>
        <taxon>Pseudomonadota</taxon>
        <taxon>Gammaproteobacteria</taxon>
        <taxon>Pseudomonadales</taxon>
        <taxon>Pseudomonadaceae</taxon>
        <taxon>Pseudomonas</taxon>
    </lineage>
</organism>
<protein>
    <submittedName>
        <fullName evidence="1">Uncharacterized protein</fullName>
    </submittedName>
</protein>
<dbReference type="Proteomes" id="UP001148203">
    <property type="component" value="Unassembled WGS sequence"/>
</dbReference>
<proteinExistence type="predicted"/>
<accession>A0ABT5NXM4</accession>
<sequence>MPLIQGCSYQNPVSAGLPAIPNAAGAPNLAPIQGDHIFGDVIGAIETALQQIFGGGANWQMRMRSFNPTLATLWQGLDGVDFGHSANPPITQRVGVPEPDEHSHMFGGYSRRLQWHLCKVVCTGFAGGVEQRRIGGATRAWRNNVLASFDDLINHLVDSTALGFYIATPGGVRMANAAAVRHVALSLGAARINANGNMILAPFFVRYDSLRGTLEGLLQRFDGSTKTFLASSSTWI</sequence>
<gene>
    <name evidence="1" type="ORF">M5G11_20510</name>
</gene>
<evidence type="ECO:0000313" key="2">
    <source>
        <dbReference type="Proteomes" id="UP001148203"/>
    </source>
</evidence>
<name>A0ABT5NXM4_9PSED</name>
<dbReference type="EMBL" id="JAMDGY010000071">
    <property type="protein sequence ID" value="MDD0992918.1"/>
    <property type="molecule type" value="Genomic_DNA"/>
</dbReference>
<evidence type="ECO:0000313" key="1">
    <source>
        <dbReference type="EMBL" id="MDD0992918.1"/>
    </source>
</evidence>